<dbReference type="GO" id="GO:0005886">
    <property type="term" value="C:plasma membrane"/>
    <property type="evidence" value="ECO:0007669"/>
    <property type="project" value="UniProtKB-SubCell"/>
</dbReference>
<dbReference type="AlphaFoldDB" id="A0A3N4U857"/>
<dbReference type="PANTHER" id="PTHR43297:SF2">
    <property type="entry name" value="DIPEPTIDE TRANSPORT ATP-BINDING PROTEIN DPPD"/>
    <property type="match status" value="1"/>
</dbReference>
<dbReference type="SMART" id="SM00382">
    <property type="entry name" value="AAA"/>
    <property type="match status" value="2"/>
</dbReference>
<dbReference type="RefSeq" id="WP_123793358.1">
    <property type="nucleotide sequence ID" value="NZ_RKQK01000003.1"/>
</dbReference>
<dbReference type="PROSITE" id="PS00211">
    <property type="entry name" value="ABC_TRANSPORTER_1"/>
    <property type="match status" value="1"/>
</dbReference>
<evidence type="ECO:0000256" key="5">
    <source>
        <dbReference type="ARBA" id="ARBA00022741"/>
    </source>
</evidence>
<comment type="similarity">
    <text evidence="2">Belongs to the ABC transporter superfamily.</text>
</comment>
<comment type="subcellular location">
    <subcellularLocation>
        <location evidence="1">Cell inner membrane</location>
        <topology evidence="1">Peripheral membrane protein</topology>
    </subcellularLocation>
</comment>
<evidence type="ECO:0000256" key="1">
    <source>
        <dbReference type="ARBA" id="ARBA00004417"/>
    </source>
</evidence>
<keyword evidence="4" id="KW-1003">Cell membrane</keyword>
<evidence type="ECO:0000256" key="6">
    <source>
        <dbReference type="ARBA" id="ARBA00022840"/>
    </source>
</evidence>
<sequence length="659" mass="71192">MNISSSTLDVRDLNVTIHTPLGPLAAVRDVSLNVNAGETLCIVGESGSGKSMTSLALMGLLPPAATPKATHLRFGDHDLTAGGRHAIEKLRGDRIAMIFQEPMTALNPAWSIGEQMVEGLMHHKPSLSRAQATARAIELLDACGIADPEPRLSQYPHQLSGGLRQRVMIAMALMTEPDLLIADEPTTALDRTISAQILALLKDLQKRLNLAIILVTHDFDVVRDVADRICVVYAGQVVESGTRAQVLGQPAHPYTRALLSCVPNSDADANTRLGFLPGVVPSLINSDDGCQFRARCSLAHDGCAQPVPVSTEADRQTIRCTLSMEDINNRYRDPVPPAAVKAEVSDDTQAMPALEVKGVVQTYEVRKGLFGTKGQVHALRGIDLGVRKGEVLGLVGESGSGKSTLARALLGVEAPASGEVLINGTPISKVDRKRRARLVQPVFQDPYSSLNPRRTVEETIRLSLDIHEIGTPDERRVDVKRMMDLCGLPARTAANFPAQMSGGQRQRVAIASALILRPEILICDEPTSALDVSVQAQILNLLKDLRAEFQLTFVMISHDLNVIRAMSDRVAVMYFGRIVEAGRGKDLFHAPKHPYTELLLGKLGQGEEPRKAVDFPNPLKPPQGCSFAGRCPRAQAKCAIDDPRLTKAGPQSAACHFPT</sequence>
<dbReference type="PROSITE" id="PS50893">
    <property type="entry name" value="ABC_TRANSPORTER_2"/>
    <property type="match status" value="2"/>
</dbReference>
<name>A0A3N4U857_9RHOB</name>
<dbReference type="SUPFAM" id="SSF52540">
    <property type="entry name" value="P-loop containing nucleoside triphosphate hydrolases"/>
    <property type="match status" value="2"/>
</dbReference>
<feature type="domain" description="ABC transporter" evidence="8">
    <location>
        <begin position="10"/>
        <end position="259"/>
    </location>
</feature>
<dbReference type="Pfam" id="PF00005">
    <property type="entry name" value="ABC_tran"/>
    <property type="match status" value="2"/>
</dbReference>
<dbReference type="InterPro" id="IPR013563">
    <property type="entry name" value="Oligopep_ABC_C"/>
</dbReference>
<dbReference type="OrthoDB" id="9802264at2"/>
<dbReference type="InterPro" id="IPR027417">
    <property type="entry name" value="P-loop_NTPase"/>
</dbReference>
<dbReference type="NCBIfam" id="TIGR01727">
    <property type="entry name" value="oligo_HPY"/>
    <property type="match status" value="2"/>
</dbReference>
<evidence type="ECO:0000256" key="3">
    <source>
        <dbReference type="ARBA" id="ARBA00022448"/>
    </source>
</evidence>
<dbReference type="GO" id="GO:0016887">
    <property type="term" value="F:ATP hydrolysis activity"/>
    <property type="evidence" value="ECO:0007669"/>
    <property type="project" value="InterPro"/>
</dbReference>
<dbReference type="PANTHER" id="PTHR43297">
    <property type="entry name" value="OLIGOPEPTIDE TRANSPORT ATP-BINDING PROTEIN APPD"/>
    <property type="match status" value="1"/>
</dbReference>
<dbReference type="NCBIfam" id="NF007739">
    <property type="entry name" value="PRK10419.1"/>
    <property type="match status" value="2"/>
</dbReference>
<evidence type="ECO:0000313" key="10">
    <source>
        <dbReference type="Proteomes" id="UP000269689"/>
    </source>
</evidence>
<evidence type="ECO:0000313" key="9">
    <source>
        <dbReference type="EMBL" id="RPE66632.1"/>
    </source>
</evidence>
<evidence type="ECO:0000256" key="2">
    <source>
        <dbReference type="ARBA" id="ARBA00005417"/>
    </source>
</evidence>
<gene>
    <name evidence="9" type="ORF">EDD53_2338</name>
</gene>
<dbReference type="GO" id="GO:0055085">
    <property type="term" value="P:transmembrane transport"/>
    <property type="evidence" value="ECO:0007669"/>
    <property type="project" value="UniProtKB-ARBA"/>
</dbReference>
<feature type="domain" description="ABC transporter" evidence="8">
    <location>
        <begin position="360"/>
        <end position="600"/>
    </location>
</feature>
<reference evidence="9 10" key="1">
    <citation type="submission" date="2018-11" db="EMBL/GenBank/DDBJ databases">
        <title>Genomic Encyclopedia of Type Strains, Phase IV (KMG-IV): sequencing the most valuable type-strain genomes for metagenomic binning, comparative biology and taxonomic classification.</title>
        <authorList>
            <person name="Goeker M."/>
        </authorList>
    </citation>
    <scope>NUCLEOTIDE SEQUENCE [LARGE SCALE GENOMIC DNA]</scope>
    <source>
        <strain evidence="9 10">DSM 104731</strain>
    </source>
</reference>
<protein>
    <submittedName>
        <fullName evidence="9">Peptide/nickel transport system ATP-binding protein</fullName>
    </submittedName>
</protein>
<dbReference type="InterPro" id="IPR003439">
    <property type="entry name" value="ABC_transporter-like_ATP-bd"/>
</dbReference>
<dbReference type="CDD" id="cd03257">
    <property type="entry name" value="ABC_NikE_OppD_transporters"/>
    <property type="match status" value="2"/>
</dbReference>
<dbReference type="FunFam" id="3.40.50.300:FF:000016">
    <property type="entry name" value="Oligopeptide ABC transporter ATP-binding component"/>
    <property type="match status" value="2"/>
</dbReference>
<dbReference type="InterPro" id="IPR017871">
    <property type="entry name" value="ABC_transporter-like_CS"/>
</dbReference>
<keyword evidence="10" id="KW-1185">Reference proteome</keyword>
<evidence type="ECO:0000259" key="8">
    <source>
        <dbReference type="PROSITE" id="PS50893"/>
    </source>
</evidence>
<dbReference type="GO" id="GO:0005524">
    <property type="term" value="F:ATP binding"/>
    <property type="evidence" value="ECO:0007669"/>
    <property type="project" value="UniProtKB-KW"/>
</dbReference>
<dbReference type="InterPro" id="IPR050388">
    <property type="entry name" value="ABC_Ni/Peptide_Import"/>
</dbReference>
<proteinExistence type="inferred from homology"/>
<accession>A0A3N4U857</accession>
<evidence type="ECO:0000256" key="7">
    <source>
        <dbReference type="ARBA" id="ARBA00023136"/>
    </source>
</evidence>
<dbReference type="InterPro" id="IPR003593">
    <property type="entry name" value="AAA+_ATPase"/>
</dbReference>
<organism evidence="9 10">
    <name type="scientific">Pacificibacter maritimus</name>
    <dbReference type="NCBI Taxonomy" id="762213"/>
    <lineage>
        <taxon>Bacteria</taxon>
        <taxon>Pseudomonadati</taxon>
        <taxon>Pseudomonadota</taxon>
        <taxon>Alphaproteobacteria</taxon>
        <taxon>Rhodobacterales</taxon>
        <taxon>Roseobacteraceae</taxon>
        <taxon>Pacificibacter</taxon>
    </lineage>
</organism>
<dbReference type="Proteomes" id="UP000269689">
    <property type="component" value="Unassembled WGS sequence"/>
</dbReference>
<evidence type="ECO:0000256" key="4">
    <source>
        <dbReference type="ARBA" id="ARBA00022475"/>
    </source>
</evidence>
<keyword evidence="7" id="KW-0472">Membrane</keyword>
<keyword evidence="6 9" id="KW-0067">ATP-binding</keyword>
<comment type="caution">
    <text evidence="9">The sequence shown here is derived from an EMBL/GenBank/DDBJ whole genome shotgun (WGS) entry which is preliminary data.</text>
</comment>
<keyword evidence="5" id="KW-0547">Nucleotide-binding</keyword>
<dbReference type="EMBL" id="RKQK01000003">
    <property type="protein sequence ID" value="RPE66632.1"/>
    <property type="molecule type" value="Genomic_DNA"/>
</dbReference>
<dbReference type="Gene3D" id="3.40.50.300">
    <property type="entry name" value="P-loop containing nucleotide triphosphate hydrolases"/>
    <property type="match status" value="2"/>
</dbReference>
<dbReference type="GO" id="GO:0015833">
    <property type="term" value="P:peptide transport"/>
    <property type="evidence" value="ECO:0007669"/>
    <property type="project" value="InterPro"/>
</dbReference>
<dbReference type="NCBIfam" id="NF008453">
    <property type="entry name" value="PRK11308.1"/>
    <property type="match status" value="2"/>
</dbReference>
<keyword evidence="3" id="KW-0813">Transport</keyword>
<dbReference type="Pfam" id="PF08352">
    <property type="entry name" value="oligo_HPY"/>
    <property type="match status" value="2"/>
</dbReference>